<name>A0A0S3RLB3_PHAAN</name>
<protein>
    <submittedName>
        <fullName evidence="1">Uncharacterized protein</fullName>
    </submittedName>
</protein>
<sequence length="91" mass="9835">MRCNPAAEITFHCEGSILHFSKKSEIFLLDSSPLRGSMWKPETPSTIISAGPPWLVAKVGNPQFIASMTVNPNASYKAGCTNAPLVSAMQR</sequence>
<keyword evidence="2" id="KW-1185">Reference proteome</keyword>
<evidence type="ECO:0000313" key="2">
    <source>
        <dbReference type="Proteomes" id="UP000291084"/>
    </source>
</evidence>
<dbReference type="AlphaFoldDB" id="A0A0S3RLB3"/>
<evidence type="ECO:0000313" key="1">
    <source>
        <dbReference type="EMBL" id="BAT81311.1"/>
    </source>
</evidence>
<reference evidence="1 2" key="1">
    <citation type="journal article" date="2015" name="Sci. Rep.">
        <title>The power of single molecule real-time sequencing technology in the de novo assembly of a eukaryotic genome.</title>
        <authorList>
            <person name="Sakai H."/>
            <person name="Naito K."/>
            <person name="Ogiso-Tanaka E."/>
            <person name="Takahashi Y."/>
            <person name="Iseki K."/>
            <person name="Muto C."/>
            <person name="Satou K."/>
            <person name="Teruya K."/>
            <person name="Shiroma A."/>
            <person name="Shimoji M."/>
            <person name="Hirano T."/>
            <person name="Itoh T."/>
            <person name="Kaga A."/>
            <person name="Tomooka N."/>
        </authorList>
    </citation>
    <scope>NUCLEOTIDE SEQUENCE [LARGE SCALE GENOMIC DNA]</scope>
    <source>
        <strain evidence="2">cv. Shumari</strain>
    </source>
</reference>
<dbReference type="Proteomes" id="UP000291084">
    <property type="component" value="Chromosome 3"/>
</dbReference>
<gene>
    <name evidence="1" type="primary">Vigan.03G099900</name>
    <name evidence="1" type="ORF">VIGAN_03099900</name>
</gene>
<organism evidence="1 2">
    <name type="scientific">Vigna angularis var. angularis</name>
    <dbReference type="NCBI Taxonomy" id="157739"/>
    <lineage>
        <taxon>Eukaryota</taxon>
        <taxon>Viridiplantae</taxon>
        <taxon>Streptophyta</taxon>
        <taxon>Embryophyta</taxon>
        <taxon>Tracheophyta</taxon>
        <taxon>Spermatophyta</taxon>
        <taxon>Magnoliopsida</taxon>
        <taxon>eudicotyledons</taxon>
        <taxon>Gunneridae</taxon>
        <taxon>Pentapetalae</taxon>
        <taxon>rosids</taxon>
        <taxon>fabids</taxon>
        <taxon>Fabales</taxon>
        <taxon>Fabaceae</taxon>
        <taxon>Papilionoideae</taxon>
        <taxon>50 kb inversion clade</taxon>
        <taxon>NPAAA clade</taxon>
        <taxon>indigoferoid/millettioid clade</taxon>
        <taxon>Phaseoleae</taxon>
        <taxon>Vigna</taxon>
    </lineage>
</organism>
<accession>A0A0S3RLB3</accession>
<proteinExistence type="predicted"/>
<dbReference type="EMBL" id="AP015036">
    <property type="protein sequence ID" value="BAT81311.1"/>
    <property type="molecule type" value="Genomic_DNA"/>
</dbReference>